<dbReference type="AlphaFoldDB" id="A0AAD5DN47"/>
<sequence length="145" mass="15817">MAKLSVVVALLLLAVGARAGSDSDKCALEFSDPCEQTWNVESGQIVGPDGLDLEVASAWAADLAAAVSERVHKDKECKIASWTVLKACRMADNAVHMFFQHNIECPDNNGFKVKYETKGTITSEESDKLEDPNTRFVCVFDSTFV</sequence>
<evidence type="ECO:0000256" key="1">
    <source>
        <dbReference type="SAM" id="SignalP"/>
    </source>
</evidence>
<organism evidence="2 3">
    <name type="scientific">Chlorella ohadii</name>
    <dbReference type="NCBI Taxonomy" id="2649997"/>
    <lineage>
        <taxon>Eukaryota</taxon>
        <taxon>Viridiplantae</taxon>
        <taxon>Chlorophyta</taxon>
        <taxon>core chlorophytes</taxon>
        <taxon>Trebouxiophyceae</taxon>
        <taxon>Chlorellales</taxon>
        <taxon>Chlorellaceae</taxon>
        <taxon>Chlorella clade</taxon>
        <taxon>Chlorella</taxon>
    </lineage>
</organism>
<gene>
    <name evidence="2" type="ORF">COHA_006829</name>
</gene>
<dbReference type="Proteomes" id="UP001205105">
    <property type="component" value="Unassembled WGS sequence"/>
</dbReference>
<evidence type="ECO:0000313" key="2">
    <source>
        <dbReference type="EMBL" id="KAI7839428.1"/>
    </source>
</evidence>
<proteinExistence type="predicted"/>
<comment type="caution">
    <text evidence="2">The sequence shown here is derived from an EMBL/GenBank/DDBJ whole genome shotgun (WGS) entry which is preliminary data.</text>
</comment>
<feature type="signal peptide" evidence="1">
    <location>
        <begin position="1"/>
        <end position="19"/>
    </location>
</feature>
<reference evidence="2" key="1">
    <citation type="submission" date="2020-11" db="EMBL/GenBank/DDBJ databases">
        <title>Chlorella ohadii genome sequencing and assembly.</title>
        <authorList>
            <person name="Murik O."/>
            <person name="Treves H."/>
            <person name="Kedem I."/>
            <person name="Shotland Y."/>
            <person name="Kaplan A."/>
        </authorList>
    </citation>
    <scope>NUCLEOTIDE SEQUENCE</scope>
    <source>
        <strain evidence="2">1</strain>
    </source>
</reference>
<evidence type="ECO:0000313" key="3">
    <source>
        <dbReference type="Proteomes" id="UP001205105"/>
    </source>
</evidence>
<dbReference type="EMBL" id="JADXDR010000101">
    <property type="protein sequence ID" value="KAI7839428.1"/>
    <property type="molecule type" value="Genomic_DNA"/>
</dbReference>
<name>A0AAD5DN47_9CHLO</name>
<protein>
    <submittedName>
        <fullName evidence="2">Uncharacterized protein</fullName>
    </submittedName>
</protein>
<keyword evidence="1" id="KW-0732">Signal</keyword>
<keyword evidence="3" id="KW-1185">Reference proteome</keyword>
<accession>A0AAD5DN47</accession>
<feature type="chain" id="PRO_5042168658" evidence="1">
    <location>
        <begin position="20"/>
        <end position="145"/>
    </location>
</feature>